<evidence type="ECO:0000256" key="8">
    <source>
        <dbReference type="ARBA" id="ARBA00026081"/>
    </source>
</evidence>
<gene>
    <name evidence="10" type="ORF">ACG33_04255</name>
</gene>
<feature type="transmembrane region" description="Helical" evidence="9">
    <location>
        <begin position="61"/>
        <end position="79"/>
    </location>
</feature>
<comment type="function">
    <text evidence="1">Part of the ABC transporter complex LptBFG involved in the translocation of lipopolysaccharide (LPS) from the inner membrane to the outer membrane.</text>
</comment>
<evidence type="ECO:0000313" key="10">
    <source>
        <dbReference type="EMBL" id="AMN46332.1"/>
    </source>
</evidence>
<feature type="transmembrane region" description="Helical" evidence="9">
    <location>
        <begin position="305"/>
        <end position="322"/>
    </location>
</feature>
<keyword evidence="11" id="KW-1185">Reference proteome</keyword>
<feature type="transmembrane region" description="Helical" evidence="9">
    <location>
        <begin position="271"/>
        <end position="293"/>
    </location>
</feature>
<dbReference type="EMBL" id="CP011971">
    <property type="protein sequence ID" value="AMN46332.1"/>
    <property type="molecule type" value="Genomic_DNA"/>
</dbReference>
<dbReference type="GO" id="GO:0043190">
    <property type="term" value="C:ATP-binding cassette (ABC) transporter complex"/>
    <property type="evidence" value="ECO:0007669"/>
    <property type="project" value="InterPro"/>
</dbReference>
<dbReference type="PANTHER" id="PTHR33529">
    <property type="entry name" value="SLR0882 PROTEIN-RELATED"/>
    <property type="match status" value="1"/>
</dbReference>
<comment type="subunit">
    <text evidence="8">Component of the lipopolysaccharide transport and assembly complex. The LptBFG transporter is composed of two ATP-binding proteins (LptB) and two transmembrane proteins (LptF and LptG).</text>
</comment>
<feature type="transmembrane region" description="Helical" evidence="9">
    <location>
        <begin position="12"/>
        <end position="34"/>
    </location>
</feature>
<evidence type="ECO:0000256" key="6">
    <source>
        <dbReference type="ARBA" id="ARBA00022989"/>
    </source>
</evidence>
<evidence type="ECO:0000256" key="9">
    <source>
        <dbReference type="SAM" id="Phobius"/>
    </source>
</evidence>
<dbReference type="NCBIfam" id="TIGR04408">
    <property type="entry name" value="LptG_lptG"/>
    <property type="match status" value="1"/>
</dbReference>
<evidence type="ECO:0000256" key="1">
    <source>
        <dbReference type="ARBA" id="ARBA00002265"/>
    </source>
</evidence>
<feature type="transmembrane region" description="Helical" evidence="9">
    <location>
        <begin position="334"/>
        <end position="353"/>
    </location>
</feature>
<keyword evidence="5 9" id="KW-0812">Transmembrane</keyword>
<dbReference type="RefSeq" id="WP_066918993.1">
    <property type="nucleotide sequence ID" value="NZ_CP011971.1"/>
</dbReference>
<comment type="similarity">
    <text evidence="3">Belongs to the LptF/LptG family.</text>
</comment>
<dbReference type="OrthoDB" id="9776227at2"/>
<dbReference type="KEGG" id="sdf:ACG33_04255"/>
<dbReference type="PANTHER" id="PTHR33529:SF2">
    <property type="entry name" value="LIPOPOLYSACCHARIDE EXPORT SYSTEM PERMEASE PROTEIN LPTG"/>
    <property type="match status" value="1"/>
</dbReference>
<dbReference type="GO" id="GO:0055085">
    <property type="term" value="P:transmembrane transport"/>
    <property type="evidence" value="ECO:0007669"/>
    <property type="project" value="InterPro"/>
</dbReference>
<dbReference type="STRING" id="465721.ACG33_04255"/>
<keyword evidence="7 9" id="KW-0472">Membrane</keyword>
<proteinExistence type="inferred from homology"/>
<comment type="subcellular location">
    <subcellularLocation>
        <location evidence="2">Cell membrane</location>
        <topology evidence="2">Multi-pass membrane protein</topology>
    </subcellularLocation>
</comment>
<evidence type="ECO:0000256" key="4">
    <source>
        <dbReference type="ARBA" id="ARBA00022475"/>
    </source>
</evidence>
<keyword evidence="6 9" id="KW-1133">Transmembrane helix</keyword>
<organism evidence="10 11">
    <name type="scientific">Steroidobacter denitrificans</name>
    <dbReference type="NCBI Taxonomy" id="465721"/>
    <lineage>
        <taxon>Bacteria</taxon>
        <taxon>Pseudomonadati</taxon>
        <taxon>Pseudomonadota</taxon>
        <taxon>Gammaproteobacteria</taxon>
        <taxon>Steroidobacterales</taxon>
        <taxon>Steroidobacteraceae</taxon>
        <taxon>Steroidobacter</taxon>
    </lineage>
</organism>
<dbReference type="InterPro" id="IPR030923">
    <property type="entry name" value="LptG"/>
</dbReference>
<dbReference type="GO" id="GO:0015920">
    <property type="term" value="P:lipopolysaccharide transport"/>
    <property type="evidence" value="ECO:0007669"/>
    <property type="project" value="TreeGrafter"/>
</dbReference>
<reference evidence="10 11" key="1">
    <citation type="submission" date="2015-06" db="EMBL/GenBank/DDBJ databases">
        <title>A Comprehensive Approach to Explore the Metabolic and Phylogenetic Diversity of Bacterial Steroid Degradation in the Environment: Testosterone as an Example.</title>
        <authorList>
            <person name="Yang F.-C."/>
            <person name="Chen Y.-L."/>
            <person name="Yu C.-P."/>
            <person name="Tang S.-L."/>
            <person name="Wang P.-H."/>
            <person name="Ismail W."/>
            <person name="Wang C.-H."/>
            <person name="Yang C.-Y."/>
            <person name="Chiang Y.-R."/>
        </authorList>
    </citation>
    <scope>NUCLEOTIDE SEQUENCE [LARGE SCALE GENOMIC DNA]</scope>
    <source>
        <strain evidence="10 11">DSM 18526</strain>
    </source>
</reference>
<protein>
    <recommendedName>
        <fullName evidence="12">LPS export ABC transporter permease LptG</fullName>
    </recommendedName>
</protein>
<dbReference type="InterPro" id="IPR005495">
    <property type="entry name" value="LptG/LptF_permease"/>
</dbReference>
<keyword evidence="4" id="KW-1003">Cell membrane</keyword>
<accession>A0A127F7A2</accession>
<evidence type="ECO:0000313" key="11">
    <source>
        <dbReference type="Proteomes" id="UP000070250"/>
    </source>
</evidence>
<evidence type="ECO:0000256" key="3">
    <source>
        <dbReference type="ARBA" id="ARBA00007725"/>
    </source>
</evidence>
<evidence type="ECO:0000256" key="2">
    <source>
        <dbReference type="ARBA" id="ARBA00004651"/>
    </source>
</evidence>
<feature type="transmembrane region" description="Helical" evidence="9">
    <location>
        <begin position="100"/>
        <end position="123"/>
    </location>
</feature>
<dbReference type="Proteomes" id="UP000070250">
    <property type="component" value="Chromosome"/>
</dbReference>
<evidence type="ECO:0000256" key="5">
    <source>
        <dbReference type="ARBA" id="ARBA00022692"/>
    </source>
</evidence>
<dbReference type="Pfam" id="PF03739">
    <property type="entry name" value="LptF_LptG"/>
    <property type="match status" value="1"/>
</dbReference>
<evidence type="ECO:0008006" key="12">
    <source>
        <dbReference type="Google" id="ProtNLM"/>
    </source>
</evidence>
<name>A0A127F7A2_STEDE</name>
<evidence type="ECO:0000256" key="7">
    <source>
        <dbReference type="ARBA" id="ARBA00023136"/>
    </source>
</evidence>
<sequence>MRPILARYLRRAIIGHTLLVMLVLLALSSLYLFITEQDDIGVGTYTLQHALLYVGLKLPKYAFDLLPIGALIGALLALGNLARSMELIVVRAAGVSTLRIGAWVAGAGVILMLLTGLLGDFVAPQMEQYGRRMKTFEKFQDYSLTDNRSAWAKDGNAVFSVRQQAGDNRYGGVYVFQFDAQRRLRSVGQAGSASIDADNRWRLENFRESRLEDDRVVASQQAAAEIETGLSPEFLGLAVLDAEELSSRGLLNYMHHLRANGLDSSAYETAFWARIARIAAVAIIVVLAVPFAFGPMRSIGTGVRTVVGIMIGVGFFLLAKLLENGGALFNLPPLAIAWIPTVVLMLITVIAMARLR</sequence>
<dbReference type="AlphaFoldDB" id="A0A127F7A2"/>